<sequence>MQFGFEIIPLGRFLISCGLTSGTISGTSASIRNAPELSTTTAPRAAAIGAHSAEISSGTSNIATSMPSKASGDSATTVSSWPRHISFFPALRAEAIKRISPHTSLRSDKILSMTVPTAPVAPTTANDGFFIGQCLHRQGPRCYRHRAEKQYGPPLPRALNQPGGR</sequence>
<dbReference type="EMBL" id="CAFABF010000088">
    <property type="protein sequence ID" value="CAB4832811.1"/>
    <property type="molecule type" value="Genomic_DNA"/>
</dbReference>
<proteinExistence type="predicted"/>
<name>A0A6J7AIL4_9ZZZZ</name>
<evidence type="ECO:0000256" key="1">
    <source>
        <dbReference type="SAM" id="MobiDB-lite"/>
    </source>
</evidence>
<evidence type="ECO:0000313" key="2">
    <source>
        <dbReference type="EMBL" id="CAB4832811.1"/>
    </source>
</evidence>
<protein>
    <submittedName>
        <fullName evidence="2">Unannotated protein</fullName>
    </submittedName>
</protein>
<accession>A0A6J7AIL4</accession>
<reference evidence="2" key="1">
    <citation type="submission" date="2020-05" db="EMBL/GenBank/DDBJ databases">
        <authorList>
            <person name="Chiriac C."/>
            <person name="Salcher M."/>
            <person name="Ghai R."/>
            <person name="Kavagutti S V."/>
        </authorList>
    </citation>
    <scope>NUCLEOTIDE SEQUENCE</scope>
</reference>
<organism evidence="2">
    <name type="scientific">freshwater metagenome</name>
    <dbReference type="NCBI Taxonomy" id="449393"/>
    <lineage>
        <taxon>unclassified sequences</taxon>
        <taxon>metagenomes</taxon>
        <taxon>ecological metagenomes</taxon>
    </lineage>
</organism>
<dbReference type="AlphaFoldDB" id="A0A6J7AIL4"/>
<gene>
    <name evidence="2" type="ORF">UFOPK3167_01208</name>
</gene>
<feature type="region of interest" description="Disordered" evidence="1">
    <location>
        <begin position="145"/>
        <end position="165"/>
    </location>
</feature>